<keyword evidence="2" id="KW-0378">Hydrolase</keyword>
<dbReference type="Pfam" id="PF00078">
    <property type="entry name" value="RVT_1"/>
    <property type="match status" value="1"/>
</dbReference>
<reference evidence="2 3" key="1">
    <citation type="submission" date="2015-07" db="EMBL/GenBank/DDBJ databases">
        <title>The genome of Pseudoloma neurophilia, a relevant intracellular parasite of the zebrafish.</title>
        <authorList>
            <person name="Ndikumana S."/>
            <person name="Pelin A."/>
            <person name="Sanders J."/>
            <person name="Corradi N."/>
        </authorList>
    </citation>
    <scope>NUCLEOTIDE SEQUENCE [LARGE SCALE GENOMIC DNA]</scope>
    <source>
        <strain evidence="2 3">MK1</strain>
    </source>
</reference>
<feature type="domain" description="Reverse transcriptase" evidence="1">
    <location>
        <begin position="1"/>
        <end position="121"/>
    </location>
</feature>
<name>A0A0R0LYC5_9MICR</name>
<evidence type="ECO:0000313" key="3">
    <source>
        <dbReference type="Proteomes" id="UP000051530"/>
    </source>
</evidence>
<keyword evidence="2" id="KW-0548">Nucleotidyltransferase</keyword>
<organism evidence="2 3">
    <name type="scientific">Pseudoloma neurophilia</name>
    <dbReference type="NCBI Taxonomy" id="146866"/>
    <lineage>
        <taxon>Eukaryota</taxon>
        <taxon>Fungi</taxon>
        <taxon>Fungi incertae sedis</taxon>
        <taxon>Microsporidia</taxon>
        <taxon>Pseudoloma</taxon>
    </lineage>
</organism>
<dbReference type="AlphaFoldDB" id="A0A0R0LYC5"/>
<evidence type="ECO:0000259" key="1">
    <source>
        <dbReference type="PROSITE" id="PS50878"/>
    </source>
</evidence>
<protein>
    <submittedName>
        <fullName evidence="2">Endonuclease-reverse transcriptase</fullName>
    </submittedName>
</protein>
<keyword evidence="2" id="KW-0255">Endonuclease</keyword>
<sequence length="121" mass="13469">MKLSKYLSDDLLLCAKMSIVDNILSSRVGDSVIQTHLETGLPQGNVISPLLFNFFISDLYDYIPANNKGVLLLFADDIIFASNDLADAKSLCDIIDKYCQDNGLFINVDKSSFVRRTTILN</sequence>
<dbReference type="InterPro" id="IPR043128">
    <property type="entry name" value="Rev_trsase/Diguanyl_cyclase"/>
</dbReference>
<dbReference type="VEuPathDB" id="MicrosporidiaDB:M153_3000001104"/>
<comment type="caution">
    <text evidence="2">The sequence shown here is derived from an EMBL/GenBank/DDBJ whole genome shotgun (WGS) entry which is preliminary data.</text>
</comment>
<dbReference type="GO" id="GO:0004519">
    <property type="term" value="F:endonuclease activity"/>
    <property type="evidence" value="ECO:0007669"/>
    <property type="project" value="UniProtKB-KW"/>
</dbReference>
<dbReference type="InterPro" id="IPR000477">
    <property type="entry name" value="RT_dom"/>
</dbReference>
<evidence type="ECO:0000313" key="2">
    <source>
        <dbReference type="EMBL" id="KRH94313.1"/>
    </source>
</evidence>
<dbReference type="OrthoDB" id="5534248at2759"/>
<dbReference type="Proteomes" id="UP000051530">
    <property type="component" value="Unassembled WGS sequence"/>
</dbReference>
<dbReference type="InterPro" id="IPR043502">
    <property type="entry name" value="DNA/RNA_pol_sf"/>
</dbReference>
<gene>
    <name evidence="2" type="ORF">M153_3000001104</name>
</gene>
<proteinExistence type="predicted"/>
<keyword evidence="2" id="KW-0695">RNA-directed DNA polymerase</keyword>
<dbReference type="Gene3D" id="3.30.70.270">
    <property type="match status" value="1"/>
</dbReference>
<keyword evidence="2" id="KW-0808">Transferase</keyword>
<dbReference type="EMBL" id="LGUB01000096">
    <property type="protein sequence ID" value="KRH94313.1"/>
    <property type="molecule type" value="Genomic_DNA"/>
</dbReference>
<dbReference type="SUPFAM" id="SSF56672">
    <property type="entry name" value="DNA/RNA polymerases"/>
    <property type="match status" value="1"/>
</dbReference>
<accession>A0A0R0LYC5</accession>
<keyword evidence="3" id="KW-1185">Reference proteome</keyword>
<dbReference type="PROSITE" id="PS50878">
    <property type="entry name" value="RT_POL"/>
    <property type="match status" value="1"/>
</dbReference>
<keyword evidence="2" id="KW-0540">Nuclease</keyword>
<dbReference type="GO" id="GO:0003964">
    <property type="term" value="F:RNA-directed DNA polymerase activity"/>
    <property type="evidence" value="ECO:0007669"/>
    <property type="project" value="UniProtKB-KW"/>
</dbReference>